<dbReference type="EMBL" id="QFQS01000002">
    <property type="protein sequence ID" value="PZQ97655.1"/>
    <property type="molecule type" value="Genomic_DNA"/>
</dbReference>
<gene>
    <name evidence="7" type="ORF">DI533_10790</name>
</gene>
<dbReference type="PROSITE" id="PS00570">
    <property type="entry name" value="RING_HYDROXYL_ALPHA"/>
    <property type="match status" value="1"/>
</dbReference>
<proteinExistence type="predicted"/>
<evidence type="ECO:0000256" key="5">
    <source>
        <dbReference type="ARBA" id="ARBA00023014"/>
    </source>
</evidence>
<comment type="caution">
    <text evidence="7">The sequence shown here is derived from an EMBL/GenBank/DDBJ whole genome shotgun (WGS) entry which is preliminary data.</text>
</comment>
<dbReference type="PANTHER" id="PTHR21266:SF59">
    <property type="entry name" value="BLR4922 PROTEIN"/>
    <property type="match status" value="1"/>
</dbReference>
<name>A0A2W5SED2_CERSP</name>
<dbReference type="InterPro" id="IPR015881">
    <property type="entry name" value="ARHD_Rieske_2Fe_2S"/>
</dbReference>
<keyword evidence="3" id="KW-0560">Oxidoreductase</keyword>
<dbReference type="SUPFAM" id="SSF50022">
    <property type="entry name" value="ISP domain"/>
    <property type="match status" value="1"/>
</dbReference>
<dbReference type="Gene3D" id="2.102.10.10">
    <property type="entry name" value="Rieske [2Fe-2S] iron-sulphur domain"/>
    <property type="match status" value="1"/>
</dbReference>
<evidence type="ECO:0000256" key="4">
    <source>
        <dbReference type="ARBA" id="ARBA00023004"/>
    </source>
</evidence>
<keyword evidence="1" id="KW-0001">2Fe-2S</keyword>
<dbReference type="AlphaFoldDB" id="A0A2W5SED2"/>
<evidence type="ECO:0000256" key="2">
    <source>
        <dbReference type="ARBA" id="ARBA00022723"/>
    </source>
</evidence>
<evidence type="ECO:0000256" key="1">
    <source>
        <dbReference type="ARBA" id="ARBA00022714"/>
    </source>
</evidence>
<dbReference type="GO" id="GO:0051537">
    <property type="term" value="F:2 iron, 2 sulfur cluster binding"/>
    <property type="evidence" value="ECO:0007669"/>
    <property type="project" value="UniProtKB-KW"/>
</dbReference>
<dbReference type="PANTHER" id="PTHR21266">
    <property type="entry name" value="IRON-SULFUR DOMAIN CONTAINING PROTEIN"/>
    <property type="match status" value="1"/>
</dbReference>
<evidence type="ECO:0000313" key="8">
    <source>
        <dbReference type="Proteomes" id="UP000248975"/>
    </source>
</evidence>
<dbReference type="GO" id="GO:0016491">
    <property type="term" value="F:oxidoreductase activity"/>
    <property type="evidence" value="ECO:0007669"/>
    <property type="project" value="UniProtKB-KW"/>
</dbReference>
<sequence>MLKEGVRKMLEMLRPYWYPVARIEEITTTPRRMKLLGEQLVAWRAEDGEAAVMKDLCIHRGAALSGGTVEGGALRCPYHGWKYDTTGACVHIPSLPPGAPIPAKARAVTYHTREAYGMLWVCLGDGTAAFPDYLSEPWEDPGYRTVYVSRYDWKTSAGRVIENAMDFSHFNFVHVGYTELSDGPVIKPYEVTRSEHGFEYAYDDGHLLRAYTVEFPFIVHDRKSVVNPAGGKTWSDSDEAKSGDVTLLSFFATPVDAIETHIHVMVTRNHALNRDDSEFTGGFDIVMEQDQVIVETQRPEEIPIDIKEELHIRLPDAHAILYRRMLRELNLPESYMP</sequence>
<dbReference type="InterPro" id="IPR017941">
    <property type="entry name" value="Rieske_2Fe-2S"/>
</dbReference>
<keyword evidence="5" id="KW-0411">Iron-sulfur</keyword>
<dbReference type="GO" id="GO:0005506">
    <property type="term" value="F:iron ion binding"/>
    <property type="evidence" value="ECO:0007669"/>
    <property type="project" value="InterPro"/>
</dbReference>
<accession>A0A2W5SED2</accession>
<evidence type="ECO:0000313" key="7">
    <source>
        <dbReference type="EMBL" id="PZQ97655.1"/>
    </source>
</evidence>
<dbReference type="InterPro" id="IPR050584">
    <property type="entry name" value="Cholesterol_7-desaturase"/>
</dbReference>
<dbReference type="Pfam" id="PF00355">
    <property type="entry name" value="Rieske"/>
    <property type="match status" value="1"/>
</dbReference>
<reference evidence="7 8" key="1">
    <citation type="submission" date="2017-08" db="EMBL/GenBank/DDBJ databases">
        <title>Infants hospitalized years apart are colonized by the same room-sourced microbial strains.</title>
        <authorList>
            <person name="Brooks B."/>
            <person name="Olm M.R."/>
            <person name="Firek B.A."/>
            <person name="Baker R."/>
            <person name="Thomas B.C."/>
            <person name="Morowitz M.J."/>
            <person name="Banfield J.F."/>
        </authorList>
    </citation>
    <scope>NUCLEOTIDE SEQUENCE [LARGE SCALE GENOMIC DNA]</scope>
    <source>
        <strain evidence="7">S2_003_000_R2_11</strain>
    </source>
</reference>
<dbReference type="Gene3D" id="3.90.380.10">
    <property type="entry name" value="Naphthalene 1,2-dioxygenase Alpha Subunit, Chain A, domain 1"/>
    <property type="match status" value="1"/>
</dbReference>
<dbReference type="InterPro" id="IPR036922">
    <property type="entry name" value="Rieske_2Fe-2S_sf"/>
</dbReference>
<evidence type="ECO:0000259" key="6">
    <source>
        <dbReference type="PROSITE" id="PS51296"/>
    </source>
</evidence>
<dbReference type="Proteomes" id="UP000248975">
    <property type="component" value="Unassembled WGS sequence"/>
</dbReference>
<protein>
    <recommendedName>
        <fullName evidence="6">Rieske domain-containing protein</fullName>
    </recommendedName>
</protein>
<dbReference type="Pfam" id="PF19112">
    <property type="entry name" value="VanA_C"/>
    <property type="match status" value="1"/>
</dbReference>
<feature type="domain" description="Rieske" evidence="6">
    <location>
        <begin position="17"/>
        <end position="121"/>
    </location>
</feature>
<organism evidence="7 8">
    <name type="scientific">Cereibacter sphaeroides</name>
    <name type="common">Rhodobacter sphaeroides</name>
    <dbReference type="NCBI Taxonomy" id="1063"/>
    <lineage>
        <taxon>Bacteria</taxon>
        <taxon>Pseudomonadati</taxon>
        <taxon>Pseudomonadota</taxon>
        <taxon>Alphaproteobacteria</taxon>
        <taxon>Rhodobacterales</taxon>
        <taxon>Paracoccaceae</taxon>
        <taxon>Cereibacter</taxon>
    </lineage>
</organism>
<keyword evidence="4" id="KW-0408">Iron</keyword>
<evidence type="ECO:0000256" key="3">
    <source>
        <dbReference type="ARBA" id="ARBA00023002"/>
    </source>
</evidence>
<keyword evidence="2" id="KW-0479">Metal-binding</keyword>
<dbReference type="PROSITE" id="PS51296">
    <property type="entry name" value="RIESKE"/>
    <property type="match status" value="1"/>
</dbReference>
<dbReference type="InterPro" id="IPR044043">
    <property type="entry name" value="VanA_C_cat"/>
</dbReference>
<dbReference type="SUPFAM" id="SSF55961">
    <property type="entry name" value="Bet v1-like"/>
    <property type="match status" value="1"/>
</dbReference>